<dbReference type="Gene3D" id="3.30.70.940">
    <property type="entry name" value="NusG, N-terminal domain"/>
    <property type="match status" value="1"/>
</dbReference>
<dbReference type="InterPro" id="IPR036735">
    <property type="entry name" value="NGN_dom_sf"/>
</dbReference>
<dbReference type="InterPro" id="IPR043425">
    <property type="entry name" value="NusG-like"/>
</dbReference>
<comment type="function">
    <text evidence="5 7">Participates in transcription elongation, termination and antitermination.</text>
</comment>
<evidence type="ECO:0000256" key="1">
    <source>
        <dbReference type="ARBA" id="ARBA00022472"/>
    </source>
</evidence>
<proteinExistence type="inferred from homology"/>
<dbReference type="Pfam" id="PF02357">
    <property type="entry name" value="NusG"/>
    <property type="match status" value="1"/>
</dbReference>
<dbReference type="AlphaFoldDB" id="A0A2P1PA88"/>
<evidence type="ECO:0000259" key="8">
    <source>
        <dbReference type="SMART" id="SM00738"/>
    </source>
</evidence>
<dbReference type="InterPro" id="IPR008991">
    <property type="entry name" value="Translation_prot_SH3-like_sf"/>
</dbReference>
<dbReference type="HAMAP" id="MF_00948">
    <property type="entry name" value="NusG"/>
    <property type="match status" value="1"/>
</dbReference>
<dbReference type="GO" id="GO:0032784">
    <property type="term" value="P:regulation of DNA-templated transcription elongation"/>
    <property type="evidence" value="ECO:0007669"/>
    <property type="project" value="InterPro"/>
</dbReference>
<evidence type="ECO:0000313" key="9">
    <source>
        <dbReference type="EMBL" id="AVP88165.1"/>
    </source>
</evidence>
<evidence type="ECO:0000313" key="10">
    <source>
        <dbReference type="Proteomes" id="UP000241762"/>
    </source>
</evidence>
<dbReference type="SUPFAM" id="SSF50104">
    <property type="entry name" value="Translation proteins SH3-like domain"/>
    <property type="match status" value="1"/>
</dbReference>
<dbReference type="KEGG" id="ptc:phytr_12400"/>
<dbReference type="Gene3D" id="2.30.30.30">
    <property type="match status" value="1"/>
</dbReference>
<name>A0A2P1PA88_9RICK</name>
<evidence type="ECO:0000256" key="6">
    <source>
        <dbReference type="NCBIfam" id="TIGR00922"/>
    </source>
</evidence>
<dbReference type="NCBIfam" id="TIGR00922">
    <property type="entry name" value="nusG"/>
    <property type="match status" value="1"/>
</dbReference>
<dbReference type="Proteomes" id="UP000241762">
    <property type="component" value="Chromosome"/>
</dbReference>
<comment type="similarity">
    <text evidence="5 7">Belongs to the NusG family.</text>
</comment>
<dbReference type="PANTHER" id="PTHR30265">
    <property type="entry name" value="RHO-INTERACTING TRANSCRIPTION TERMINATION FACTOR NUSG"/>
    <property type="match status" value="1"/>
</dbReference>
<gene>
    <name evidence="5" type="primary">nusG</name>
    <name evidence="9" type="ORF">phytr_12400</name>
</gene>
<organism evidence="9 10">
    <name type="scientific">Candidatus Phycorickettsia trachydisci</name>
    <dbReference type="NCBI Taxonomy" id="2115978"/>
    <lineage>
        <taxon>Bacteria</taxon>
        <taxon>Pseudomonadati</taxon>
        <taxon>Pseudomonadota</taxon>
        <taxon>Alphaproteobacteria</taxon>
        <taxon>Rickettsiales</taxon>
        <taxon>Rickettsiaceae</taxon>
        <taxon>Candidatus Phycorickettsia</taxon>
    </lineage>
</organism>
<dbReference type="InterPro" id="IPR006645">
    <property type="entry name" value="NGN-like_dom"/>
</dbReference>
<reference evidence="9 10" key="1">
    <citation type="submission" date="2018-03" db="EMBL/GenBank/DDBJ databases">
        <title>A gene transfer event suggests a long-term partnership between eustigmatophyte algae and a novel lineage of endosymbiotic bacteria.</title>
        <authorList>
            <person name="Yurchenko T."/>
            <person name="Sevcikova T."/>
            <person name="Pribyl P."/>
            <person name="El Karkouri K."/>
            <person name="Klimes V."/>
            <person name="Amaral R."/>
            <person name="Zbrankova V."/>
            <person name="Kim E."/>
            <person name="Raoult D."/>
            <person name="Santos L.M.A."/>
            <person name="Elias M."/>
        </authorList>
    </citation>
    <scope>NUCLEOTIDE SEQUENCE [LARGE SCALE GENOMIC DNA]</scope>
    <source>
        <strain evidence="9">CCALA 838</strain>
    </source>
</reference>
<evidence type="ECO:0000256" key="4">
    <source>
        <dbReference type="ARBA" id="ARBA00023163"/>
    </source>
</evidence>
<dbReference type="InterPro" id="IPR047050">
    <property type="entry name" value="NGN"/>
</dbReference>
<dbReference type="InterPro" id="IPR005824">
    <property type="entry name" value="KOW"/>
</dbReference>
<keyword evidence="1 5" id="KW-0806">Transcription termination</keyword>
<dbReference type="OrthoDB" id="9809075at2"/>
<dbReference type="InterPro" id="IPR001062">
    <property type="entry name" value="Transcrpt_antiterm_NusG"/>
</dbReference>
<feature type="domain" description="NusG-like N-terminal" evidence="8">
    <location>
        <begin position="5"/>
        <end position="113"/>
    </location>
</feature>
<accession>A0A2P1PA88</accession>
<dbReference type="InterPro" id="IPR014722">
    <property type="entry name" value="Rib_uL2_dom2"/>
</dbReference>
<keyword evidence="3 5" id="KW-0805">Transcription regulation</keyword>
<dbReference type="GO" id="GO:0005829">
    <property type="term" value="C:cytosol"/>
    <property type="evidence" value="ECO:0007669"/>
    <property type="project" value="TreeGrafter"/>
</dbReference>
<evidence type="ECO:0000256" key="5">
    <source>
        <dbReference type="HAMAP-Rule" id="MF_00948"/>
    </source>
</evidence>
<dbReference type="GO" id="GO:0031564">
    <property type="term" value="P:transcription antitermination"/>
    <property type="evidence" value="ECO:0007669"/>
    <property type="project" value="UniProtKB-UniRule"/>
</dbReference>
<dbReference type="SUPFAM" id="SSF82679">
    <property type="entry name" value="N-utilization substance G protein NusG, N-terminal domain"/>
    <property type="match status" value="1"/>
</dbReference>
<evidence type="ECO:0000256" key="2">
    <source>
        <dbReference type="ARBA" id="ARBA00022814"/>
    </source>
</evidence>
<evidence type="ECO:0000256" key="7">
    <source>
        <dbReference type="RuleBase" id="RU000538"/>
    </source>
</evidence>
<protein>
    <recommendedName>
        <fullName evidence="5 6">Transcription termination/antitermination protein NusG</fullName>
    </recommendedName>
</protein>
<keyword evidence="2 5" id="KW-0889">Transcription antitermination</keyword>
<keyword evidence="4 5" id="KW-0804">Transcription</keyword>
<dbReference type="RefSeq" id="WP_106874978.1">
    <property type="nucleotide sequence ID" value="NZ_CP027845.1"/>
</dbReference>
<keyword evidence="10" id="KW-1185">Reference proteome</keyword>
<dbReference type="SMART" id="SM00738">
    <property type="entry name" value="NGN"/>
    <property type="match status" value="1"/>
</dbReference>
<dbReference type="PRINTS" id="PR00338">
    <property type="entry name" value="NUSGTNSCPFCT"/>
</dbReference>
<dbReference type="Pfam" id="PF00467">
    <property type="entry name" value="KOW"/>
    <property type="match status" value="1"/>
</dbReference>
<dbReference type="GO" id="GO:0006354">
    <property type="term" value="P:DNA-templated transcription elongation"/>
    <property type="evidence" value="ECO:0007669"/>
    <property type="project" value="UniProtKB-UniRule"/>
</dbReference>
<evidence type="ECO:0000256" key="3">
    <source>
        <dbReference type="ARBA" id="ARBA00023015"/>
    </source>
</evidence>
<dbReference type="EMBL" id="CP027845">
    <property type="protein sequence ID" value="AVP88165.1"/>
    <property type="molecule type" value="Genomic_DNA"/>
</dbReference>
<dbReference type="CDD" id="cd09891">
    <property type="entry name" value="NGN_Bact_1"/>
    <property type="match status" value="1"/>
</dbReference>
<dbReference type="CDD" id="cd06091">
    <property type="entry name" value="KOW_NusG"/>
    <property type="match status" value="1"/>
</dbReference>
<dbReference type="GO" id="GO:0006353">
    <property type="term" value="P:DNA-templated transcription termination"/>
    <property type="evidence" value="ECO:0007669"/>
    <property type="project" value="UniProtKB-UniRule"/>
</dbReference>
<dbReference type="PANTHER" id="PTHR30265:SF2">
    <property type="entry name" value="TRANSCRIPTION TERMINATION_ANTITERMINATION PROTEIN NUSG"/>
    <property type="match status" value="1"/>
</dbReference>
<sequence>MSEEQFKWYAINIASGSEKRVKQLLLENAAKHNLIQMFADIIIPSVEVDALKRGKEVKVSKKIMPGYIFIKMIMNEASWQLVKSIPQVSKFLGSSSKASEISEEEIDKVLEQINFWKEDQSTKGHGVGDVVEIIDGPFESLSGTITSVNVEQSKLEVSVYILGRSAPVSVSFSQVKKKNSGL</sequence>